<dbReference type="RefSeq" id="WP_173814095.1">
    <property type="nucleotide sequence ID" value="NZ_JAAITX010000001.1"/>
</dbReference>
<evidence type="ECO:0000256" key="3">
    <source>
        <dbReference type="ARBA" id="ARBA00022692"/>
    </source>
</evidence>
<feature type="transmembrane region" description="Helical" evidence="6">
    <location>
        <begin position="231"/>
        <end position="250"/>
    </location>
</feature>
<keyword evidence="4 6" id="KW-1133">Transmembrane helix</keyword>
<dbReference type="InterPro" id="IPR014227">
    <property type="entry name" value="YtvI-like"/>
</dbReference>
<feature type="transmembrane region" description="Helical" evidence="6">
    <location>
        <begin position="174"/>
        <end position="193"/>
    </location>
</feature>
<comment type="subcellular location">
    <subcellularLocation>
        <location evidence="1">Membrane</location>
        <topology evidence="1">Multi-pass membrane protein</topology>
    </subcellularLocation>
</comment>
<dbReference type="Proteomes" id="UP000701680">
    <property type="component" value="Unassembled WGS sequence"/>
</dbReference>
<dbReference type="Pfam" id="PF01594">
    <property type="entry name" value="AI-2E_transport"/>
    <property type="match status" value="1"/>
</dbReference>
<evidence type="ECO:0000313" key="10">
    <source>
        <dbReference type="Proteomes" id="UP000701680"/>
    </source>
</evidence>
<evidence type="ECO:0000256" key="2">
    <source>
        <dbReference type="ARBA" id="ARBA00009773"/>
    </source>
</evidence>
<evidence type="ECO:0000256" key="4">
    <source>
        <dbReference type="ARBA" id="ARBA00022989"/>
    </source>
</evidence>
<evidence type="ECO:0000256" key="1">
    <source>
        <dbReference type="ARBA" id="ARBA00004141"/>
    </source>
</evidence>
<feature type="transmembrane region" description="Helical" evidence="6">
    <location>
        <begin position="43"/>
        <end position="63"/>
    </location>
</feature>
<feature type="transmembrane region" description="Helical" evidence="6">
    <location>
        <begin position="75"/>
        <end position="94"/>
    </location>
</feature>
<feature type="transmembrane region" description="Helical" evidence="6">
    <location>
        <begin position="292"/>
        <end position="310"/>
    </location>
</feature>
<dbReference type="AlphaFoldDB" id="A0A850HH79"/>
<name>A0A850HH79_9FIRM</name>
<feature type="transmembrane region" description="Helical" evidence="6">
    <location>
        <begin position="15"/>
        <end position="37"/>
    </location>
</feature>
<comment type="caution">
    <text evidence="8">The sequence shown here is derived from an EMBL/GenBank/DDBJ whole genome shotgun (WGS) entry which is preliminary data.</text>
</comment>
<dbReference type="GO" id="GO:0016020">
    <property type="term" value="C:membrane"/>
    <property type="evidence" value="ECO:0007669"/>
    <property type="project" value="UniProtKB-SubCell"/>
</dbReference>
<evidence type="ECO:0000313" key="7">
    <source>
        <dbReference type="EMBL" id="NSK13349.1"/>
    </source>
</evidence>
<dbReference type="Proteomes" id="UP000528555">
    <property type="component" value="Unassembled WGS sequence"/>
</dbReference>
<accession>A0A850HH79</accession>
<dbReference type="InterPro" id="IPR002549">
    <property type="entry name" value="AI-2E-like"/>
</dbReference>
<keyword evidence="5 6" id="KW-0472">Membrane</keyword>
<reference evidence="9 10" key="1">
    <citation type="journal article" date="2020" name="Cell Host Microbe">
        <title>Functional and Genomic Variation between Human-Derived Isolates of Lachnospiraceae Reveals Inter- and Intra-Species Diversity.</title>
        <authorList>
            <person name="Sorbara M.T."/>
            <person name="Littmann E.R."/>
            <person name="Fontana E."/>
            <person name="Moody T.U."/>
            <person name="Kohout C.E."/>
            <person name="Gjonbalaj M."/>
            <person name="Eaton V."/>
            <person name="Seok R."/>
            <person name="Leiner I.M."/>
            <person name="Pamer E.G."/>
        </authorList>
    </citation>
    <scope>NUCLEOTIDE SEQUENCE [LARGE SCALE GENOMIC DNA]</scope>
    <source>
        <strain evidence="8 9">MSK.17.11</strain>
        <strain evidence="7 10">MSK.17.38</strain>
    </source>
</reference>
<protein>
    <submittedName>
        <fullName evidence="8">Sporulation integral membrane protein YtvI</fullName>
    </submittedName>
</protein>
<evidence type="ECO:0000256" key="5">
    <source>
        <dbReference type="ARBA" id="ARBA00023136"/>
    </source>
</evidence>
<gene>
    <name evidence="8" type="primary">ytvI</name>
    <name evidence="8" type="ORF">G5A66_02420</name>
    <name evidence="7" type="ORF">G5A75_00390</name>
</gene>
<reference evidence="8" key="2">
    <citation type="submission" date="2020-02" db="EMBL/GenBank/DDBJ databases">
        <authorList>
            <person name="Littmann E."/>
            <person name="Sorbara M."/>
        </authorList>
    </citation>
    <scope>NUCLEOTIDE SEQUENCE</scope>
    <source>
        <strain evidence="8">MSK.17.11</strain>
        <strain evidence="7">MSK.17.38</strain>
    </source>
</reference>
<dbReference type="NCBIfam" id="TIGR02872">
    <property type="entry name" value="spore_ytvI"/>
    <property type="match status" value="1"/>
</dbReference>
<feature type="transmembrane region" description="Helical" evidence="6">
    <location>
        <begin position="330"/>
        <end position="353"/>
    </location>
</feature>
<keyword evidence="3 6" id="KW-0812">Transmembrane</keyword>
<dbReference type="PANTHER" id="PTHR21716">
    <property type="entry name" value="TRANSMEMBRANE PROTEIN"/>
    <property type="match status" value="1"/>
</dbReference>
<dbReference type="PANTHER" id="PTHR21716:SF68">
    <property type="entry name" value="TRANSPORT PROTEIN YTVI-RELATED"/>
    <property type="match status" value="1"/>
</dbReference>
<keyword evidence="9" id="KW-1185">Reference proteome</keyword>
<sequence length="380" mass="42816">MQTNFKEQLHDERPYWKVIVSLAVSLIGTILFIYVGYRLLAFFMPFVIGWFLAYVASPLVNWLEKRVRIVKKLGSALIIILVLAGVGLLCYFLGSKLWQEIRALIENMPGIYRDLESGFYTVGENLEGIFEMLPEGVQEGWQTMISNLDQTMGNLIGRISEPTMAAAGNFAKRIPSIFIGTIVTFISSYFFIAEREEVIIWAKKVAPDPLVERMSMVMDNLKYAVGGYFKAQFKIMIVVCLILIVGFVILDVHFYFLLAILIALLDFLPFFGTGTALIPWGLYKLMVGDYKMVIGLVILYGVTQLVRQLIQPKLVGDSMGLKPLLTLVFLYAGYKIGGVIAMIFAVPIGMILMNLYKAGAFDYILDDVKILMEGLLKLRE</sequence>
<proteinExistence type="inferred from homology"/>
<dbReference type="EMBL" id="JAAITX010000001">
    <property type="protein sequence ID" value="NVH57522.1"/>
    <property type="molecule type" value="Genomic_DNA"/>
</dbReference>
<dbReference type="EMBL" id="JAAIUO010000001">
    <property type="protein sequence ID" value="NSK13349.1"/>
    <property type="molecule type" value="Genomic_DNA"/>
</dbReference>
<dbReference type="GO" id="GO:0055085">
    <property type="term" value="P:transmembrane transport"/>
    <property type="evidence" value="ECO:0007669"/>
    <property type="project" value="TreeGrafter"/>
</dbReference>
<organism evidence="8 9">
    <name type="scientific">Dorea phocaeensis</name>
    <dbReference type="NCBI Taxonomy" id="2040291"/>
    <lineage>
        <taxon>Bacteria</taxon>
        <taxon>Bacillati</taxon>
        <taxon>Bacillota</taxon>
        <taxon>Clostridia</taxon>
        <taxon>Lachnospirales</taxon>
        <taxon>Lachnospiraceae</taxon>
        <taxon>Dorea</taxon>
    </lineage>
</organism>
<evidence type="ECO:0000313" key="8">
    <source>
        <dbReference type="EMBL" id="NVH57522.1"/>
    </source>
</evidence>
<evidence type="ECO:0000256" key="6">
    <source>
        <dbReference type="SAM" id="Phobius"/>
    </source>
</evidence>
<evidence type="ECO:0000313" key="9">
    <source>
        <dbReference type="Proteomes" id="UP000528555"/>
    </source>
</evidence>
<feature type="transmembrane region" description="Helical" evidence="6">
    <location>
        <begin position="256"/>
        <end position="280"/>
    </location>
</feature>
<comment type="similarity">
    <text evidence="2">Belongs to the autoinducer-2 exporter (AI-2E) (TC 2.A.86) family.</text>
</comment>